<keyword evidence="8" id="KW-0472">Membrane</keyword>
<dbReference type="GO" id="GO:1902495">
    <property type="term" value="C:transmembrane transporter complex"/>
    <property type="evidence" value="ECO:0007669"/>
    <property type="project" value="TreeGrafter"/>
</dbReference>
<feature type="transmembrane region" description="Helical" evidence="8">
    <location>
        <begin position="242"/>
        <end position="260"/>
    </location>
</feature>
<dbReference type="PANTHER" id="PTHR47143">
    <property type="entry name" value="TRANSIENT RECEPTOR POTENTIAL CATION CHANNEL PROTEIN PAINLESS"/>
    <property type="match status" value="1"/>
</dbReference>
<accession>A0AAF3EHR0</accession>
<keyword evidence="3" id="KW-0040">ANK repeat</keyword>
<evidence type="ECO:0000256" key="4">
    <source>
        <dbReference type="ARBA" id="ARBA00023065"/>
    </source>
</evidence>
<feature type="compositionally biased region" description="Basic and acidic residues" evidence="7">
    <location>
        <begin position="610"/>
        <end position="625"/>
    </location>
</feature>
<feature type="compositionally biased region" description="Basic and acidic residues" evidence="7">
    <location>
        <begin position="423"/>
        <end position="437"/>
    </location>
</feature>
<evidence type="ECO:0000256" key="6">
    <source>
        <dbReference type="ARBA" id="ARBA00023303"/>
    </source>
</evidence>
<feature type="transmembrane region" description="Helical" evidence="8">
    <location>
        <begin position="110"/>
        <end position="132"/>
    </location>
</feature>
<reference evidence="10" key="1">
    <citation type="submission" date="2024-02" db="UniProtKB">
        <authorList>
            <consortium name="WormBaseParasite"/>
        </authorList>
    </citation>
    <scope>IDENTIFICATION</scope>
</reference>
<dbReference type="InterPro" id="IPR052076">
    <property type="entry name" value="TRP_cation_channel"/>
</dbReference>
<feature type="region of interest" description="Disordered" evidence="7">
    <location>
        <begin position="416"/>
        <end position="437"/>
    </location>
</feature>
<keyword evidence="8" id="KW-1133">Transmembrane helix</keyword>
<keyword evidence="5" id="KW-0325">Glycoprotein</keyword>
<evidence type="ECO:0000256" key="7">
    <source>
        <dbReference type="SAM" id="MobiDB-lite"/>
    </source>
</evidence>
<feature type="compositionally biased region" description="Basic and acidic residues" evidence="7">
    <location>
        <begin position="567"/>
        <end position="580"/>
    </location>
</feature>
<keyword evidence="8" id="KW-0812">Transmembrane</keyword>
<feature type="compositionally biased region" description="Basic and acidic residues" evidence="7">
    <location>
        <begin position="660"/>
        <end position="669"/>
    </location>
</feature>
<feature type="compositionally biased region" description="Basic and acidic residues" evidence="7">
    <location>
        <begin position="531"/>
        <end position="544"/>
    </location>
</feature>
<evidence type="ECO:0000256" key="5">
    <source>
        <dbReference type="ARBA" id="ARBA00023180"/>
    </source>
</evidence>
<dbReference type="AlphaFoldDB" id="A0AAF3EHR0"/>
<name>A0AAF3EHR0_9BILA</name>
<feature type="region of interest" description="Disordered" evidence="7">
    <location>
        <begin position="531"/>
        <end position="552"/>
    </location>
</feature>
<dbReference type="GO" id="GO:0034220">
    <property type="term" value="P:monoatomic ion transmembrane transport"/>
    <property type="evidence" value="ECO:0007669"/>
    <property type="project" value="UniProtKB-KW"/>
</dbReference>
<dbReference type="PANTHER" id="PTHR47143:SF1">
    <property type="entry name" value="ION_TRANS DOMAIN-CONTAINING PROTEIN"/>
    <property type="match status" value="1"/>
</dbReference>
<evidence type="ECO:0000313" key="10">
    <source>
        <dbReference type="WBParaSite" id="MBELARI_LOCUS13517"/>
    </source>
</evidence>
<keyword evidence="1" id="KW-0813">Transport</keyword>
<evidence type="ECO:0000256" key="1">
    <source>
        <dbReference type="ARBA" id="ARBA00022448"/>
    </source>
</evidence>
<evidence type="ECO:0000256" key="2">
    <source>
        <dbReference type="ARBA" id="ARBA00022737"/>
    </source>
</evidence>
<proteinExistence type="predicted"/>
<keyword evidence="2" id="KW-0677">Repeat</keyword>
<feature type="region of interest" description="Disordered" evidence="7">
    <location>
        <begin position="567"/>
        <end position="675"/>
    </location>
</feature>
<dbReference type="Proteomes" id="UP000887575">
    <property type="component" value="Unassembled WGS sequence"/>
</dbReference>
<evidence type="ECO:0000256" key="3">
    <source>
        <dbReference type="ARBA" id="ARBA00023043"/>
    </source>
</evidence>
<dbReference type="WBParaSite" id="MBELARI_LOCUS13517">
    <property type="protein sequence ID" value="MBELARI_LOCUS13517"/>
    <property type="gene ID" value="MBELARI_LOCUS13517"/>
</dbReference>
<evidence type="ECO:0000313" key="9">
    <source>
        <dbReference type="Proteomes" id="UP000887575"/>
    </source>
</evidence>
<keyword evidence="4" id="KW-0406">Ion transport</keyword>
<keyword evidence="9" id="KW-1185">Reference proteome</keyword>
<dbReference type="Gene3D" id="1.10.287.70">
    <property type="match status" value="1"/>
</dbReference>
<feature type="transmembrane region" description="Helical" evidence="8">
    <location>
        <begin position="305"/>
        <end position="326"/>
    </location>
</feature>
<feature type="transmembrane region" description="Helical" evidence="8">
    <location>
        <begin position="171"/>
        <end position="190"/>
    </location>
</feature>
<evidence type="ECO:0000256" key="8">
    <source>
        <dbReference type="SAM" id="Phobius"/>
    </source>
</evidence>
<sequence length="675" mass="79535">MDLCKQMIDEKDVIYYNFEFIDDTFMMPMKQNDKDYLGLGNKEEEIPYNKDGSVKEAAQPYSQNRIQIYKEHPLMLMIKSENEDSRKLLDHDLVKTMLNYRWKTFGRFGYFWLSFFPYAAFLFFFTLMIINIDRKKPKINEKTRAIEIESVHVNVTFRDATEITQEVANNIIIDCVAIAFASILLIFLLVKEWYQFRQLTRKAYISWENWGNLGELFVYFLSVGTILWRTSALCSKDDLSDGFWILASFVFAISCFMMLIHKKEEFSQWDYSFFKTFMMSTGEIDYSDIFFDETDHFENRPGTKYFTMVIFFVFVFVIVILVHNLFTGVAVGNIEDIMKEAKLEELAIEADCLLMQATLSKNIMKSQKYRHCVSVNREDWTFKSEIVSFWKLHWEAVGTYFGRDLSCCSCCSCCSGSNENQTEADRRHQLPDDDKERRKKEANQLKKLQEDNFFLEDPIKKHVMNNEKMTLDLQKEVKELKTELTNQKEQMAIQNKKTGDQFTLIIDMLITQQKQMADESQKFEDQINKLMKKPQESHEPGKPDSEDEKENNNQAVESVMLPGMFEMKKPQESHEPGKPDSEDEVEEEKENSNQAVESVTLPGMFDDDLFEMKEPQESHEPGKPDSEDEVEEEKEKHFYSNQAVESRINEFPGMYEEPNDDLHEMPNERDMDEFF</sequence>
<feature type="transmembrane region" description="Helical" evidence="8">
    <location>
        <begin position="210"/>
        <end position="230"/>
    </location>
</feature>
<evidence type="ECO:0008006" key="11">
    <source>
        <dbReference type="Google" id="ProtNLM"/>
    </source>
</evidence>
<dbReference type="GO" id="GO:0022857">
    <property type="term" value="F:transmembrane transporter activity"/>
    <property type="evidence" value="ECO:0007669"/>
    <property type="project" value="TreeGrafter"/>
</dbReference>
<protein>
    <recommendedName>
        <fullName evidence="11">Ion transport domain-containing protein</fullName>
    </recommendedName>
</protein>
<keyword evidence="6" id="KW-0407">Ion channel</keyword>
<organism evidence="9 10">
    <name type="scientific">Mesorhabditis belari</name>
    <dbReference type="NCBI Taxonomy" id="2138241"/>
    <lineage>
        <taxon>Eukaryota</taxon>
        <taxon>Metazoa</taxon>
        <taxon>Ecdysozoa</taxon>
        <taxon>Nematoda</taxon>
        <taxon>Chromadorea</taxon>
        <taxon>Rhabditida</taxon>
        <taxon>Rhabditina</taxon>
        <taxon>Rhabditomorpha</taxon>
        <taxon>Rhabditoidea</taxon>
        <taxon>Rhabditidae</taxon>
        <taxon>Mesorhabditinae</taxon>
        <taxon>Mesorhabditis</taxon>
    </lineage>
</organism>